<dbReference type="SUPFAM" id="SSF46894">
    <property type="entry name" value="C-terminal effector domain of the bipartite response regulators"/>
    <property type="match status" value="1"/>
</dbReference>
<organism evidence="1">
    <name type="scientific">Streptomyces sp. W75</name>
    <dbReference type="NCBI Taxonomy" id="1170711"/>
    <lineage>
        <taxon>Bacteria</taxon>
        <taxon>Bacillati</taxon>
        <taxon>Actinomycetota</taxon>
        <taxon>Actinomycetes</taxon>
        <taxon>Kitasatosporales</taxon>
        <taxon>Streptomycetaceae</taxon>
        <taxon>Streptomyces</taxon>
    </lineage>
</organism>
<dbReference type="RefSeq" id="WP_015060946.1">
    <property type="nucleotide sequence ID" value="NC_019307.1"/>
</dbReference>
<dbReference type="GO" id="GO:0006355">
    <property type="term" value="P:regulation of DNA-templated transcription"/>
    <property type="evidence" value="ECO:0007669"/>
    <property type="project" value="InterPro"/>
</dbReference>
<gene>
    <name evidence="1" type="ORF">pCQ4.7</name>
</gene>
<dbReference type="InterPro" id="IPR036388">
    <property type="entry name" value="WH-like_DNA-bd_sf"/>
</dbReference>
<evidence type="ECO:0000313" key="1">
    <source>
        <dbReference type="EMBL" id="AFH75132.1"/>
    </source>
</evidence>
<sequence length="120" mass="13445">MTVVQVSVDPTHHSDGPTLTLPETQTLHALATGTRPNPNDPTTRQHLDNILTKLNANSLAHAVYIACQNGVLDGRRRRHGDHAGFAQHQRAGEEPCEACWEAERRYRGTRRRVRAHAAWQ</sequence>
<dbReference type="InterPro" id="IPR016032">
    <property type="entry name" value="Sig_transdc_resp-reg_C-effctor"/>
</dbReference>
<proteinExistence type="predicted"/>
<geneLocation type="plasmid" evidence="1">
    <name>pCQ4</name>
</geneLocation>
<protein>
    <submittedName>
        <fullName evidence="1">Uncharacterized protein</fullName>
    </submittedName>
</protein>
<dbReference type="EMBL" id="JQ340175">
    <property type="protein sequence ID" value="AFH75132.1"/>
    <property type="molecule type" value="Genomic_DNA"/>
</dbReference>
<name>I0CEB9_9ACTN</name>
<dbReference type="AlphaFoldDB" id="I0CEB9"/>
<dbReference type="Gene3D" id="1.10.10.10">
    <property type="entry name" value="Winged helix-like DNA-binding domain superfamily/Winged helix DNA-binding domain"/>
    <property type="match status" value="1"/>
</dbReference>
<dbReference type="GO" id="GO:0003677">
    <property type="term" value="F:DNA binding"/>
    <property type="evidence" value="ECO:0007669"/>
    <property type="project" value="InterPro"/>
</dbReference>
<keyword evidence="1" id="KW-0614">Plasmid</keyword>
<reference evidence="1" key="1">
    <citation type="submission" date="2011-12" db="EMBL/GenBank/DDBJ databases">
        <title>Complete nucleotide sequence of Streptomyces circular plasmid pCQ4.</title>
        <authorList>
            <person name="Cheng Q."/>
            <person name="Tian X."/>
            <person name="Qin Z."/>
        </authorList>
    </citation>
    <scope>NUCLEOTIDE SEQUENCE</scope>
    <source>
        <strain evidence="1">W75</strain>
        <plasmid evidence="1">pCQ4</plasmid>
    </source>
</reference>
<accession>I0CEB9</accession>